<protein>
    <submittedName>
        <fullName evidence="1">Uncharacterized protein</fullName>
    </submittedName>
</protein>
<dbReference type="EMBL" id="BMMK01000041">
    <property type="protein sequence ID" value="GGM78375.1"/>
    <property type="molecule type" value="Genomic_DNA"/>
</dbReference>
<dbReference type="PROSITE" id="PS51257">
    <property type="entry name" value="PROKAR_LIPOPROTEIN"/>
    <property type="match status" value="1"/>
</dbReference>
<dbReference type="RefSeq" id="WP_189061450.1">
    <property type="nucleotide sequence ID" value="NZ_BMMK01000041.1"/>
</dbReference>
<gene>
    <name evidence="1" type="ORF">GCM10012275_56250</name>
</gene>
<keyword evidence="2" id="KW-1185">Reference proteome</keyword>
<dbReference type="AlphaFoldDB" id="A0A8J3CHJ8"/>
<accession>A0A8J3CHJ8</accession>
<evidence type="ECO:0000313" key="1">
    <source>
        <dbReference type="EMBL" id="GGM78375.1"/>
    </source>
</evidence>
<organism evidence="1 2">
    <name type="scientific">Longimycelium tulufanense</name>
    <dbReference type="NCBI Taxonomy" id="907463"/>
    <lineage>
        <taxon>Bacteria</taxon>
        <taxon>Bacillati</taxon>
        <taxon>Actinomycetota</taxon>
        <taxon>Actinomycetes</taxon>
        <taxon>Pseudonocardiales</taxon>
        <taxon>Pseudonocardiaceae</taxon>
        <taxon>Longimycelium</taxon>
    </lineage>
</organism>
<evidence type="ECO:0000313" key="2">
    <source>
        <dbReference type="Proteomes" id="UP000637578"/>
    </source>
</evidence>
<proteinExistence type="predicted"/>
<name>A0A8J3CHJ8_9PSEU</name>
<comment type="caution">
    <text evidence="1">The sequence shown here is derived from an EMBL/GenBank/DDBJ whole genome shotgun (WGS) entry which is preliminary data.</text>
</comment>
<sequence length="50" mass="5106">MRALLALLALSGVACVLVGLWLIWPPLTWIVGGVVVLHAARESAAGAGGR</sequence>
<reference evidence="1" key="2">
    <citation type="submission" date="2020-09" db="EMBL/GenBank/DDBJ databases">
        <authorList>
            <person name="Sun Q."/>
            <person name="Zhou Y."/>
        </authorList>
    </citation>
    <scope>NUCLEOTIDE SEQUENCE</scope>
    <source>
        <strain evidence="1">CGMCC 4.5737</strain>
    </source>
</reference>
<dbReference type="Proteomes" id="UP000637578">
    <property type="component" value="Unassembled WGS sequence"/>
</dbReference>
<reference evidence="1" key="1">
    <citation type="journal article" date="2014" name="Int. J. Syst. Evol. Microbiol.">
        <title>Complete genome sequence of Corynebacterium casei LMG S-19264T (=DSM 44701T), isolated from a smear-ripened cheese.</title>
        <authorList>
            <consortium name="US DOE Joint Genome Institute (JGI-PGF)"/>
            <person name="Walter F."/>
            <person name="Albersmeier A."/>
            <person name="Kalinowski J."/>
            <person name="Ruckert C."/>
        </authorList>
    </citation>
    <scope>NUCLEOTIDE SEQUENCE</scope>
    <source>
        <strain evidence="1">CGMCC 4.5737</strain>
    </source>
</reference>